<keyword evidence="2" id="KW-1185">Reference proteome</keyword>
<reference evidence="1 2" key="1">
    <citation type="submission" date="2015-10" db="EMBL/GenBank/DDBJ databases">
        <title>Draft genome sequence of Streptomyces yokosukanensis DSM 40224, type strain for the species Streptomyces yokosukanensis.</title>
        <authorList>
            <person name="Ruckert C."/>
            <person name="Winkler A."/>
            <person name="Kalinowski J."/>
            <person name="Kampfer P."/>
            <person name="Glaeser S."/>
        </authorList>
    </citation>
    <scope>NUCLEOTIDE SEQUENCE [LARGE SCALE GENOMIC DNA]</scope>
    <source>
        <strain evidence="1 2">DSM 40224</strain>
    </source>
</reference>
<accession>A0A101P4H0</accession>
<sequence>MNTVQDQVPAVSATRDGRFPSRARFDAVWEEILQASGTWSGIDCSGYVQKWCGTVPDGITESLVGVNHIGLYLGDYTRDEEVLDWNSYLRDLRSAERISSVEMGPSYISPRQYGTQGWWNSCRLPDGRTIETFMCKSYGPWLERPVDERRRLMSHVAIDVRSEPDVQRVLRALDDGVDALETIAFTEADELGHTYGHVRNNASKIVLEIVHQAPQGEHVPNDGGR</sequence>
<dbReference type="RefSeq" id="WP_067124152.1">
    <property type="nucleotide sequence ID" value="NZ_JBFACD010000035.1"/>
</dbReference>
<organism evidence="1 2">
    <name type="scientific">Streptomyces yokosukanensis</name>
    <dbReference type="NCBI Taxonomy" id="67386"/>
    <lineage>
        <taxon>Bacteria</taxon>
        <taxon>Bacillati</taxon>
        <taxon>Actinomycetota</taxon>
        <taxon>Actinomycetes</taxon>
        <taxon>Kitasatosporales</taxon>
        <taxon>Streptomycetaceae</taxon>
        <taxon>Streptomyces</taxon>
    </lineage>
</organism>
<evidence type="ECO:0000313" key="1">
    <source>
        <dbReference type="EMBL" id="KUN04775.1"/>
    </source>
</evidence>
<dbReference type="OrthoDB" id="4158065at2"/>
<dbReference type="EMBL" id="LMWN01000024">
    <property type="protein sequence ID" value="KUN04775.1"/>
    <property type="molecule type" value="Genomic_DNA"/>
</dbReference>
<dbReference type="STRING" id="67386.AQI95_17945"/>
<evidence type="ECO:0000313" key="2">
    <source>
        <dbReference type="Proteomes" id="UP000053127"/>
    </source>
</evidence>
<gene>
    <name evidence="1" type="ORF">AQI95_17945</name>
</gene>
<protein>
    <submittedName>
        <fullName evidence="1">Uncharacterized protein</fullName>
    </submittedName>
</protein>
<comment type="caution">
    <text evidence="1">The sequence shown here is derived from an EMBL/GenBank/DDBJ whole genome shotgun (WGS) entry which is preliminary data.</text>
</comment>
<name>A0A101P4H0_9ACTN</name>
<dbReference type="AlphaFoldDB" id="A0A101P4H0"/>
<dbReference type="Proteomes" id="UP000053127">
    <property type="component" value="Unassembled WGS sequence"/>
</dbReference>
<proteinExistence type="predicted"/>